<dbReference type="AlphaFoldDB" id="A0A934KAF4"/>
<dbReference type="SUPFAM" id="SSF53448">
    <property type="entry name" value="Nucleotide-diphospho-sugar transferases"/>
    <property type="match status" value="1"/>
</dbReference>
<dbReference type="Proteomes" id="UP000620075">
    <property type="component" value="Unassembled WGS sequence"/>
</dbReference>
<dbReference type="PANTHER" id="PTHR36851:SF1">
    <property type="entry name" value="GLYCO_TRANS_2-LIKE DOMAIN-CONTAINING PROTEIN"/>
    <property type="match status" value="1"/>
</dbReference>
<reference evidence="2 3" key="1">
    <citation type="submission" date="2020-10" db="EMBL/GenBank/DDBJ databases">
        <title>Ca. Dormibacterota MAGs.</title>
        <authorList>
            <person name="Montgomery K."/>
        </authorList>
    </citation>
    <scope>NUCLEOTIDE SEQUENCE [LARGE SCALE GENOMIC DNA]</scope>
    <source>
        <strain evidence="2">SC8811_S16_3</strain>
    </source>
</reference>
<feature type="transmembrane region" description="Helical" evidence="1">
    <location>
        <begin position="26"/>
        <end position="46"/>
    </location>
</feature>
<dbReference type="EMBL" id="JAEKNQ010000006">
    <property type="protein sequence ID" value="MBJ7601754.1"/>
    <property type="molecule type" value="Genomic_DNA"/>
</dbReference>
<dbReference type="PANTHER" id="PTHR36851">
    <property type="entry name" value="UNNAMED PRODUCT"/>
    <property type="match status" value="1"/>
</dbReference>
<name>A0A934KAF4_9BACT</name>
<evidence type="ECO:0000256" key="1">
    <source>
        <dbReference type="SAM" id="Phobius"/>
    </source>
</evidence>
<keyword evidence="1" id="KW-1133">Transmembrane helix</keyword>
<comment type="caution">
    <text evidence="2">The sequence shown here is derived from an EMBL/GenBank/DDBJ whole genome shotgun (WGS) entry which is preliminary data.</text>
</comment>
<evidence type="ECO:0000313" key="2">
    <source>
        <dbReference type="EMBL" id="MBJ7601754.1"/>
    </source>
</evidence>
<dbReference type="RefSeq" id="WP_338176110.1">
    <property type="nucleotide sequence ID" value="NZ_JAEKNQ010000006.1"/>
</dbReference>
<feature type="transmembrane region" description="Helical" evidence="1">
    <location>
        <begin position="397"/>
        <end position="418"/>
    </location>
</feature>
<gene>
    <name evidence="2" type="ORF">JF888_00925</name>
</gene>
<feature type="transmembrane region" description="Helical" evidence="1">
    <location>
        <begin position="430"/>
        <end position="450"/>
    </location>
</feature>
<proteinExistence type="predicted"/>
<feature type="transmembrane region" description="Helical" evidence="1">
    <location>
        <begin position="52"/>
        <end position="77"/>
    </location>
</feature>
<keyword evidence="1" id="KW-0812">Transmembrane</keyword>
<organism evidence="2 3">
    <name type="scientific">Candidatus Dormiibacter inghamiae</name>
    <dbReference type="NCBI Taxonomy" id="3127013"/>
    <lineage>
        <taxon>Bacteria</taxon>
        <taxon>Bacillati</taxon>
        <taxon>Candidatus Dormiibacterota</taxon>
        <taxon>Candidatus Dormibacteria</taxon>
        <taxon>Candidatus Dormibacterales</taxon>
        <taxon>Candidatus Dormibacteraceae</taxon>
        <taxon>Candidatus Dormiibacter</taxon>
    </lineage>
</organism>
<keyword evidence="1" id="KW-0472">Membrane</keyword>
<dbReference type="Gene3D" id="3.90.550.10">
    <property type="entry name" value="Spore Coat Polysaccharide Biosynthesis Protein SpsA, Chain A"/>
    <property type="match status" value="1"/>
</dbReference>
<feature type="transmembrane region" description="Helical" evidence="1">
    <location>
        <begin position="471"/>
        <end position="490"/>
    </location>
</feature>
<sequence length="510" mass="58819">MSTVARPLAPPQPSPLRQAGDRLLEAIPGGSTWILLLAPAWIPMVFASNGAFAVAIAVLVFDLYWFVRSFMVITGIWSTYVRMRRDMATDWLELCRQPVPEGVVDPLSYHHLSVIPTYTEPYAVLERTVRAIAEANYPKELKLVGVITRVDDKAGWVNVARLQEAFGDHFAGFFHIKDPMEPPLVPGKSAAMNHGGKDMVKRLGELGYDLRQVLITDLDSDYRVHPQYFAWISWHHARHPDRETVIWQPVPMFHNNIWQVPTAVRVMSASTTQWQMFLHSQPHRLVAFSSYTCSLQFVHDVGYWDKDVIPEDSRFYWKSFFTFGTRFKVVSCYLPLYGDSPQSRDYAATHLNQYNQIKRWSWGITDIPYVLKRLFNHREIPLPARLRRFSNLYLNHLNWIFLPILLMFGASIPVYASVDFSLTDLGQHLWIYSLAILTTTLSTVLALIALEHLMLPPKPAHWSRARRFVIYLQYFSYPVVGLMLSVLPALEAHTRLLLGKYLEYRVTEKV</sequence>
<evidence type="ECO:0000313" key="3">
    <source>
        <dbReference type="Proteomes" id="UP000620075"/>
    </source>
</evidence>
<dbReference type="InterPro" id="IPR029044">
    <property type="entry name" value="Nucleotide-diphossugar_trans"/>
</dbReference>
<accession>A0A934KAF4</accession>
<protein>
    <submittedName>
        <fullName evidence="2">Glycosyltransferase family 2 protein</fullName>
    </submittedName>
</protein>